<dbReference type="Proteomes" id="UP001164790">
    <property type="component" value="Chromosome"/>
</dbReference>
<evidence type="ECO:0000313" key="3">
    <source>
        <dbReference type="Proteomes" id="UP000290475"/>
    </source>
</evidence>
<proteinExistence type="predicted"/>
<evidence type="ECO:0000313" key="2">
    <source>
        <dbReference type="EMBL" id="UYN57890.1"/>
    </source>
</evidence>
<keyword evidence="4" id="KW-1185">Reference proteome</keyword>
<gene>
    <name evidence="1" type="ORF">BVJ53_13465</name>
    <name evidence="2" type="ORF">OFW50_08730</name>
</gene>
<evidence type="ECO:0000313" key="4">
    <source>
        <dbReference type="Proteomes" id="UP001164790"/>
    </source>
</evidence>
<evidence type="ECO:0000313" key="1">
    <source>
        <dbReference type="EMBL" id="RXT18500.1"/>
    </source>
</evidence>
<reference evidence="2" key="2">
    <citation type="submission" date="2022-10" db="EMBL/GenBank/DDBJ databases">
        <title>Comparative genomic analysis and in-vitro probiotic properties of the potential probiotic L. chiayiensis AACE 3.</title>
        <authorList>
            <person name="Kang X."/>
        </authorList>
    </citation>
    <scope>NUCLEOTIDE SEQUENCE</scope>
    <source>
        <strain evidence="2">AACE 3</strain>
    </source>
</reference>
<dbReference type="EMBL" id="MSSM01000042">
    <property type="protein sequence ID" value="RXT18500.1"/>
    <property type="molecule type" value="Genomic_DNA"/>
</dbReference>
<dbReference type="AlphaFoldDB" id="A0A4V1NZX1"/>
<organism evidence="1 3">
    <name type="scientific">Lacticaseibacillus chiayiensis</name>
    <dbReference type="NCBI Taxonomy" id="2100821"/>
    <lineage>
        <taxon>Bacteria</taxon>
        <taxon>Bacillati</taxon>
        <taxon>Bacillota</taxon>
        <taxon>Bacilli</taxon>
        <taxon>Lactobacillales</taxon>
        <taxon>Lactobacillaceae</taxon>
        <taxon>Lacticaseibacillus</taxon>
    </lineage>
</organism>
<dbReference type="Proteomes" id="UP000290475">
    <property type="component" value="Unassembled WGS sequence"/>
</dbReference>
<name>A0A4V1NZX1_9LACO</name>
<reference evidence="1 3" key="1">
    <citation type="submission" date="2017-01" db="EMBL/GenBank/DDBJ databases">
        <title>Lactobacillus chiayiensis sp. nov., a lactic acid bacterium isolated from compost.</title>
        <authorList>
            <person name="Huang C.-H."/>
        </authorList>
    </citation>
    <scope>NUCLEOTIDE SEQUENCE [LARGE SCALE GENOMIC DNA]</scope>
    <source>
        <strain evidence="3">chh01</strain>
        <strain evidence="1">Chh01</strain>
    </source>
</reference>
<protein>
    <submittedName>
        <fullName evidence="1">Uncharacterized protein</fullName>
    </submittedName>
</protein>
<sequence>MRTNWRLFHKADAEAKYKRFLFGLNEYITEQGAIDIALDTVPKLKQSYETYLNLHEVLVKDKDPRYWQGY</sequence>
<dbReference type="EMBL" id="CP107523">
    <property type="protein sequence ID" value="UYN57890.1"/>
    <property type="molecule type" value="Genomic_DNA"/>
</dbReference>
<accession>A0A4V1NZX1</accession>